<accession>A0A934WTY4</accession>
<evidence type="ECO:0000313" key="5">
    <source>
        <dbReference type="EMBL" id="MBK6089891.1"/>
    </source>
</evidence>
<comment type="caution">
    <text evidence="5">The sequence shown here is derived from an EMBL/GenBank/DDBJ whole genome shotgun (WGS) entry which is preliminary data.</text>
</comment>
<evidence type="ECO:0000256" key="1">
    <source>
        <dbReference type="ARBA" id="ARBA00006068"/>
    </source>
</evidence>
<dbReference type="InterPro" id="IPR050922">
    <property type="entry name" value="LytR/CpsA/Psr_CW_biosynth"/>
</dbReference>
<name>A0A934WTY4_9FIRM</name>
<reference evidence="5" key="1">
    <citation type="submission" date="2021-01" db="EMBL/GenBank/DDBJ databases">
        <title>Genome public.</title>
        <authorList>
            <person name="Liu C."/>
            <person name="Sun Q."/>
        </authorList>
    </citation>
    <scope>NUCLEOTIDE SEQUENCE</scope>
    <source>
        <strain evidence="5">M6</strain>
    </source>
</reference>
<feature type="compositionally biased region" description="Polar residues" evidence="2">
    <location>
        <begin position="96"/>
        <end position="108"/>
    </location>
</feature>
<dbReference type="EMBL" id="JAEQMG010000163">
    <property type="protein sequence ID" value="MBK6089891.1"/>
    <property type="molecule type" value="Genomic_DNA"/>
</dbReference>
<comment type="similarity">
    <text evidence="1">Belongs to the LytR/CpsA/Psr (LCP) family.</text>
</comment>
<feature type="region of interest" description="Disordered" evidence="2">
    <location>
        <begin position="87"/>
        <end position="109"/>
    </location>
</feature>
<feature type="domain" description="Cell envelope-related transcriptional attenuator" evidence="4">
    <location>
        <begin position="242"/>
        <end position="401"/>
    </location>
</feature>
<keyword evidence="6" id="KW-1185">Reference proteome</keyword>
<dbReference type="PANTHER" id="PTHR33392">
    <property type="entry name" value="POLYISOPRENYL-TEICHOIC ACID--PEPTIDOGLYCAN TEICHOIC ACID TRANSFERASE TAGU"/>
    <property type="match status" value="1"/>
</dbReference>
<dbReference type="InterPro" id="IPR004474">
    <property type="entry name" value="LytR_CpsA_psr"/>
</dbReference>
<evidence type="ECO:0000259" key="4">
    <source>
        <dbReference type="Pfam" id="PF03816"/>
    </source>
</evidence>
<feature type="region of interest" description="Disordered" evidence="2">
    <location>
        <begin position="1"/>
        <end position="37"/>
    </location>
</feature>
<dbReference type="AlphaFoldDB" id="A0A934WTY4"/>
<feature type="compositionally biased region" description="Basic residues" evidence="2">
    <location>
        <begin position="13"/>
        <end position="22"/>
    </location>
</feature>
<dbReference type="RefSeq" id="WP_201428586.1">
    <property type="nucleotide sequence ID" value="NZ_JAEQMG010000163.1"/>
</dbReference>
<keyword evidence="3" id="KW-0812">Transmembrane</keyword>
<feature type="transmembrane region" description="Helical" evidence="3">
    <location>
        <begin position="147"/>
        <end position="169"/>
    </location>
</feature>
<dbReference type="Pfam" id="PF03816">
    <property type="entry name" value="LytR_cpsA_psr"/>
    <property type="match status" value="1"/>
</dbReference>
<organism evidence="5 6">
    <name type="scientific">Ruminococcus difficilis</name>
    <dbReference type="NCBI Taxonomy" id="2763069"/>
    <lineage>
        <taxon>Bacteria</taxon>
        <taxon>Bacillati</taxon>
        <taxon>Bacillota</taxon>
        <taxon>Clostridia</taxon>
        <taxon>Eubacteriales</taxon>
        <taxon>Oscillospiraceae</taxon>
        <taxon>Ruminococcus</taxon>
    </lineage>
</organism>
<proteinExistence type="inferred from homology"/>
<dbReference type="PANTHER" id="PTHR33392:SF6">
    <property type="entry name" value="POLYISOPRENYL-TEICHOIC ACID--PEPTIDOGLYCAN TEICHOIC ACID TRANSFERASE TAGU"/>
    <property type="match status" value="1"/>
</dbReference>
<keyword evidence="3" id="KW-1133">Transmembrane helix</keyword>
<protein>
    <submittedName>
        <fullName evidence="5">LCP family protein</fullName>
    </submittedName>
</protein>
<evidence type="ECO:0000256" key="3">
    <source>
        <dbReference type="SAM" id="Phobius"/>
    </source>
</evidence>
<gene>
    <name evidence="5" type="ORF">JKK62_14800</name>
</gene>
<dbReference type="Gene3D" id="3.40.630.190">
    <property type="entry name" value="LCP protein"/>
    <property type="match status" value="1"/>
</dbReference>
<evidence type="ECO:0000313" key="6">
    <source>
        <dbReference type="Proteomes" id="UP000633365"/>
    </source>
</evidence>
<feature type="compositionally biased region" description="Basic and acidic residues" evidence="2">
    <location>
        <begin position="26"/>
        <end position="37"/>
    </location>
</feature>
<evidence type="ECO:0000256" key="2">
    <source>
        <dbReference type="SAM" id="MobiDB-lite"/>
    </source>
</evidence>
<sequence>MKQQDNMTDQPRRYRAQVKRAAKGTQHREPVIPQAREDTAVAKTTASPNGEEIELASDTRSGEYVDKTVILPVESFDYVVPKETFKQHNSRRHVSTHSGNTKTASAEEQAQADEGYIFVKRKKGKKHKKRHRHHHHKFKHLATWKKVVIIAVSAILALMIAFAGTFLILREIGRLSMHDYDGFDVETPSADEKGNQIVKADNSGRVITYNGVSYQLNENLINIVFIGVDEGISGDNTAMEMSDAIYTMSIDTETGAMKILGVSRDTMADVDLYSDLGDFIETQKLQIAYSYAYAGGKVHGGENTTKSLSRLFYGLPLKNYFAINMKALVTLNDTIGGVTLVSSMTFTSPIDGRTINEGETVTLHGKEADVYVRSRDTSKLDSNNERMQRQQEYIRAFMSSIIPAAKKDISVITKLYNEIKVNSDSSLDLAKITYIASTAVTKLRNSSDIEYVSLKGPITKGEYAEMRVTNEETIKTMLHVFYTPLAEVPEGLKK</sequence>
<keyword evidence="3" id="KW-0472">Membrane</keyword>
<dbReference type="Proteomes" id="UP000633365">
    <property type="component" value="Unassembled WGS sequence"/>
</dbReference>